<keyword evidence="3" id="KW-1185">Reference proteome</keyword>
<protein>
    <submittedName>
        <fullName evidence="2">Uncharacterized protein</fullName>
    </submittedName>
</protein>
<evidence type="ECO:0000256" key="1">
    <source>
        <dbReference type="SAM" id="MobiDB-lite"/>
    </source>
</evidence>
<evidence type="ECO:0000313" key="2">
    <source>
        <dbReference type="EMBL" id="ABN67198.2"/>
    </source>
</evidence>
<organism evidence="2 3">
    <name type="scientific">Scheffersomyces stipitis (strain ATCC 58785 / CBS 6054 / NBRC 10063 / NRRL Y-11545)</name>
    <name type="common">Yeast</name>
    <name type="synonym">Pichia stipitis</name>
    <dbReference type="NCBI Taxonomy" id="322104"/>
    <lineage>
        <taxon>Eukaryota</taxon>
        <taxon>Fungi</taxon>
        <taxon>Dikarya</taxon>
        <taxon>Ascomycota</taxon>
        <taxon>Saccharomycotina</taxon>
        <taxon>Pichiomycetes</taxon>
        <taxon>Debaryomycetaceae</taxon>
        <taxon>Scheffersomyces</taxon>
    </lineage>
</organism>
<dbReference type="Proteomes" id="UP000002258">
    <property type="component" value="Chromosome 5"/>
</dbReference>
<evidence type="ECO:0000313" key="3">
    <source>
        <dbReference type="Proteomes" id="UP000002258"/>
    </source>
</evidence>
<dbReference type="InParanoid" id="A3LVY2"/>
<dbReference type="HOGENOM" id="CLU_2004758_0_0_1"/>
<sequence>MSESESESESATVSGCESQSEFDADASSESDPICHEPSASQRHSVDLRQTRPRELTPASRQPAGLFDCHDRSGPKEPSQEWVDNRGNDPTGTENGGLENGGLNAADLRINFYPEIPEAKALLRT</sequence>
<proteinExistence type="predicted"/>
<dbReference type="EMBL" id="CP000499">
    <property type="protein sequence ID" value="ABN67198.2"/>
    <property type="molecule type" value="Genomic_DNA"/>
</dbReference>
<dbReference type="KEGG" id="pic:PICST_32285"/>
<feature type="region of interest" description="Disordered" evidence="1">
    <location>
        <begin position="1"/>
        <end position="103"/>
    </location>
</feature>
<gene>
    <name evidence="2" type="ORF">PICST_32285</name>
</gene>
<dbReference type="GeneID" id="4839071"/>
<dbReference type="RefSeq" id="XP_001385227.2">
    <property type="nucleotide sequence ID" value="XM_001385190.1"/>
</dbReference>
<dbReference type="AlphaFoldDB" id="A3LVY2"/>
<feature type="compositionally biased region" description="Basic and acidic residues" evidence="1">
    <location>
        <begin position="67"/>
        <end position="86"/>
    </location>
</feature>
<reference evidence="2 3" key="1">
    <citation type="journal article" date="2007" name="Nat. Biotechnol.">
        <title>Genome sequence of the lignocellulose-bioconverting and xylose-fermenting yeast Pichia stipitis.</title>
        <authorList>
            <person name="Jeffries T.W."/>
            <person name="Grigoriev I.V."/>
            <person name="Grimwood J."/>
            <person name="Laplaza J.M."/>
            <person name="Aerts A."/>
            <person name="Salamov A."/>
            <person name="Schmutz J."/>
            <person name="Lindquist E."/>
            <person name="Dehal P."/>
            <person name="Shapiro H."/>
            <person name="Jin Y.S."/>
            <person name="Passoth V."/>
            <person name="Richardson P.M."/>
        </authorList>
    </citation>
    <scope>NUCLEOTIDE SEQUENCE [LARGE SCALE GENOMIC DNA]</scope>
    <source>
        <strain evidence="3">ATCC 58785 / CBS 6054 / NBRC 10063 / NRRL Y-11545</strain>
    </source>
</reference>
<accession>A3LVY2</accession>
<name>A3LVY2_PICST</name>
<feature type="compositionally biased region" description="Basic and acidic residues" evidence="1">
    <location>
        <begin position="43"/>
        <end position="54"/>
    </location>
</feature>